<evidence type="ECO:0000256" key="4">
    <source>
        <dbReference type="ARBA" id="ARBA00022989"/>
    </source>
</evidence>
<feature type="transmembrane region" description="Helical" evidence="6">
    <location>
        <begin position="315"/>
        <end position="341"/>
    </location>
</feature>
<evidence type="ECO:0000256" key="1">
    <source>
        <dbReference type="ARBA" id="ARBA00004651"/>
    </source>
</evidence>
<keyword evidence="8" id="KW-1185">Reference proteome</keyword>
<dbReference type="PANTHER" id="PTHR43370">
    <property type="entry name" value="SUGAR ABC TRANSPORTER INTEGRAL MEMBRANE PROTEIN-RELATED"/>
    <property type="match status" value="1"/>
</dbReference>
<feature type="transmembrane region" description="Helical" evidence="6">
    <location>
        <begin position="27"/>
        <end position="45"/>
    </location>
</feature>
<protein>
    <submittedName>
        <fullName evidence="7">ABC transporter permease</fullName>
    </submittedName>
</protein>
<gene>
    <name evidence="7" type="ORF">GCM10009808_02240</name>
</gene>
<keyword evidence="3 6" id="KW-0812">Transmembrane</keyword>
<dbReference type="PANTHER" id="PTHR43370:SF1">
    <property type="entry name" value="GUANOSINE ABC TRANSPORTER PERMEASE PROTEIN NUPQ"/>
    <property type="match status" value="1"/>
</dbReference>
<comment type="subcellular location">
    <subcellularLocation>
        <location evidence="1">Cell membrane</location>
        <topology evidence="1">Multi-pass membrane protein</topology>
    </subcellularLocation>
</comment>
<reference evidence="8" key="1">
    <citation type="journal article" date="2019" name="Int. J. Syst. Evol. Microbiol.">
        <title>The Global Catalogue of Microorganisms (GCM) 10K type strain sequencing project: providing services to taxonomists for standard genome sequencing and annotation.</title>
        <authorList>
            <consortium name="The Broad Institute Genomics Platform"/>
            <consortium name="The Broad Institute Genome Sequencing Center for Infectious Disease"/>
            <person name="Wu L."/>
            <person name="Ma J."/>
        </authorList>
    </citation>
    <scope>NUCLEOTIDE SEQUENCE [LARGE SCALE GENOMIC DNA]</scope>
    <source>
        <strain evidence="8">JCM 15577</strain>
    </source>
</reference>
<feature type="transmembrane region" description="Helical" evidence="6">
    <location>
        <begin position="65"/>
        <end position="92"/>
    </location>
</feature>
<dbReference type="CDD" id="cd06580">
    <property type="entry name" value="TM_PBP1_transp_TpRbsC_like"/>
    <property type="match status" value="1"/>
</dbReference>
<evidence type="ECO:0000313" key="7">
    <source>
        <dbReference type="EMBL" id="GAA1688852.1"/>
    </source>
</evidence>
<keyword evidence="4 6" id="KW-1133">Transmembrane helix</keyword>
<evidence type="ECO:0000256" key="5">
    <source>
        <dbReference type="ARBA" id="ARBA00023136"/>
    </source>
</evidence>
<evidence type="ECO:0000256" key="6">
    <source>
        <dbReference type="SAM" id="Phobius"/>
    </source>
</evidence>
<keyword evidence="2" id="KW-1003">Cell membrane</keyword>
<name>A0ABP4TJ05_9MICO</name>
<feature type="transmembrane region" description="Helical" evidence="6">
    <location>
        <begin position="154"/>
        <end position="174"/>
    </location>
</feature>
<evidence type="ECO:0000313" key="8">
    <source>
        <dbReference type="Proteomes" id="UP001501690"/>
    </source>
</evidence>
<accession>A0ABP4TJ05</accession>
<feature type="transmembrane region" description="Helical" evidence="6">
    <location>
        <begin position="210"/>
        <end position="231"/>
    </location>
</feature>
<dbReference type="Proteomes" id="UP001501690">
    <property type="component" value="Unassembled WGS sequence"/>
</dbReference>
<evidence type="ECO:0000256" key="2">
    <source>
        <dbReference type="ARBA" id="ARBA00022475"/>
    </source>
</evidence>
<feature type="transmembrane region" description="Helical" evidence="6">
    <location>
        <begin position="394"/>
        <end position="416"/>
    </location>
</feature>
<feature type="transmembrane region" description="Helical" evidence="6">
    <location>
        <begin position="125"/>
        <end position="147"/>
    </location>
</feature>
<dbReference type="InterPro" id="IPR001851">
    <property type="entry name" value="ABC_transp_permease"/>
</dbReference>
<feature type="transmembrane region" description="Helical" evidence="6">
    <location>
        <begin position="271"/>
        <end position="291"/>
    </location>
</feature>
<proteinExistence type="predicted"/>
<dbReference type="RefSeq" id="WP_344068018.1">
    <property type="nucleotide sequence ID" value="NZ_BAAAPL010000001.1"/>
</dbReference>
<evidence type="ECO:0000256" key="3">
    <source>
        <dbReference type="ARBA" id="ARBA00022692"/>
    </source>
</evidence>
<comment type="caution">
    <text evidence="7">The sequence shown here is derived from an EMBL/GenBank/DDBJ whole genome shotgun (WGS) entry which is preliminary data.</text>
</comment>
<feature type="transmembrane region" description="Helical" evidence="6">
    <location>
        <begin position="99"/>
        <end position="119"/>
    </location>
</feature>
<dbReference type="Pfam" id="PF02653">
    <property type="entry name" value="BPD_transp_2"/>
    <property type="match status" value="1"/>
</dbReference>
<sequence length="427" mass="44244">MSAPTISAPPADAHIDALPPRAWRTPVLLAVLAAITIVPFGIFGSDAEVAFQWSATGDAVQLTPLVVNVRLVGILMGLVAVAAALVAFWYAYRRVVVPMWLIVVAGLAFLVALISWVGAGGSVPVVFLLTGAIALSTPIVFGALGGVIGERVGIVNIAIEAQLLAGAFVAAVVASLTGSYIAALIGAMVAGALIAMVLAAFSITYLVDQVVVGVVLIGLVIAVTNFMYSAVLAPNSAEWNNPGTLPAIAIPLLSDIPVIGPVLFDQRITTYIMFVLVPATWFVLFRTKWGLRVRALGEYPLAADTVGIKVNVWRFWTISIAGLVVGLGGASLTIGSVGAFVREMSAGQGFIALAAVILGRWNPWGVAIAALLFGFASNFRIWAGQAGSQLPPDLIAMTPYVVTLVAVAVVAGKVIGPKAAGKPYIKE</sequence>
<feature type="transmembrane region" description="Helical" evidence="6">
    <location>
        <begin position="361"/>
        <end position="382"/>
    </location>
</feature>
<dbReference type="EMBL" id="BAAAPL010000001">
    <property type="protein sequence ID" value="GAA1688852.1"/>
    <property type="molecule type" value="Genomic_DNA"/>
</dbReference>
<keyword evidence="5 6" id="KW-0472">Membrane</keyword>
<feature type="transmembrane region" description="Helical" evidence="6">
    <location>
        <begin position="180"/>
        <end position="203"/>
    </location>
</feature>
<organism evidence="7 8">
    <name type="scientific">Microbacterium sediminicola</name>
    <dbReference type="NCBI Taxonomy" id="415210"/>
    <lineage>
        <taxon>Bacteria</taxon>
        <taxon>Bacillati</taxon>
        <taxon>Actinomycetota</taxon>
        <taxon>Actinomycetes</taxon>
        <taxon>Micrococcales</taxon>
        <taxon>Microbacteriaceae</taxon>
        <taxon>Microbacterium</taxon>
    </lineage>
</organism>